<feature type="domain" description="NLE" evidence="8">
    <location>
        <begin position="17"/>
        <end position="84"/>
    </location>
</feature>
<dbReference type="Pfam" id="PF00400">
    <property type="entry name" value="WD40"/>
    <property type="match status" value="6"/>
</dbReference>
<dbReference type="GO" id="GO:0043021">
    <property type="term" value="F:ribonucleoprotein complex binding"/>
    <property type="evidence" value="ECO:0007669"/>
    <property type="project" value="UniProtKB-UniRule"/>
</dbReference>
<dbReference type="SUPFAM" id="SSF50978">
    <property type="entry name" value="WD40 repeat-like"/>
    <property type="match status" value="1"/>
</dbReference>
<dbReference type="CDD" id="cd00200">
    <property type="entry name" value="WD40"/>
    <property type="match status" value="1"/>
</dbReference>
<comment type="caution">
    <text evidence="9">The sequence shown here is derived from an EMBL/GenBank/DDBJ whole genome shotgun (WGS) entry which is preliminary data.</text>
</comment>
<dbReference type="Pfam" id="PF08154">
    <property type="entry name" value="NLE"/>
    <property type="match status" value="1"/>
</dbReference>
<keyword evidence="1 6" id="KW-0690">Ribosome biogenesis</keyword>
<feature type="repeat" description="WD" evidence="7">
    <location>
        <begin position="208"/>
        <end position="249"/>
    </location>
</feature>
<comment type="similarity">
    <text evidence="6">Belongs to the WD repeat WDR12/YTM1 family.</text>
</comment>
<comment type="subcellular location">
    <subcellularLocation>
        <location evidence="6">Nucleus</location>
        <location evidence="6">Nucleolus</location>
    </subcellularLocation>
    <subcellularLocation>
        <location evidence="6">Nucleus</location>
        <location evidence="6">Nucleoplasm</location>
    </subcellularLocation>
</comment>
<dbReference type="InterPro" id="IPR001680">
    <property type="entry name" value="WD40_rpt"/>
</dbReference>
<dbReference type="HAMAP" id="MF_03029">
    <property type="entry name" value="WDR12"/>
    <property type="match status" value="1"/>
</dbReference>
<dbReference type="InterPro" id="IPR028599">
    <property type="entry name" value="WDR12/Ytm1"/>
</dbReference>
<dbReference type="GO" id="GO:0000466">
    <property type="term" value="P:maturation of 5.8S rRNA from tricistronic rRNA transcript (SSU-rRNA, 5.8S rRNA, LSU-rRNA)"/>
    <property type="evidence" value="ECO:0007669"/>
    <property type="project" value="UniProtKB-UniRule"/>
</dbReference>
<evidence type="ECO:0000313" key="10">
    <source>
        <dbReference type="Proteomes" id="UP001634393"/>
    </source>
</evidence>
<dbReference type="SMART" id="SM00320">
    <property type="entry name" value="WD40"/>
    <property type="match status" value="7"/>
</dbReference>
<organism evidence="9 10">
    <name type="scientific">Penstemon smallii</name>
    <dbReference type="NCBI Taxonomy" id="265156"/>
    <lineage>
        <taxon>Eukaryota</taxon>
        <taxon>Viridiplantae</taxon>
        <taxon>Streptophyta</taxon>
        <taxon>Embryophyta</taxon>
        <taxon>Tracheophyta</taxon>
        <taxon>Spermatophyta</taxon>
        <taxon>Magnoliopsida</taxon>
        <taxon>eudicotyledons</taxon>
        <taxon>Gunneridae</taxon>
        <taxon>Pentapetalae</taxon>
        <taxon>asterids</taxon>
        <taxon>lamiids</taxon>
        <taxon>Lamiales</taxon>
        <taxon>Plantaginaceae</taxon>
        <taxon>Cheloneae</taxon>
        <taxon>Penstemon</taxon>
    </lineage>
</organism>
<evidence type="ECO:0000256" key="1">
    <source>
        <dbReference type="ARBA" id="ARBA00022517"/>
    </source>
</evidence>
<keyword evidence="4" id="KW-0677">Repeat</keyword>
<dbReference type="GO" id="GO:0030687">
    <property type="term" value="C:preribosome, large subunit precursor"/>
    <property type="evidence" value="ECO:0007669"/>
    <property type="project" value="UniProtKB-UniRule"/>
</dbReference>
<dbReference type="PROSITE" id="PS50294">
    <property type="entry name" value="WD_REPEATS_REGION"/>
    <property type="match status" value="4"/>
</dbReference>
<feature type="repeat" description="WD" evidence="7">
    <location>
        <begin position="275"/>
        <end position="315"/>
    </location>
</feature>
<dbReference type="PANTHER" id="PTHR19855:SF11">
    <property type="entry name" value="RIBOSOME BIOGENESIS PROTEIN WDR12"/>
    <property type="match status" value="1"/>
</dbReference>
<evidence type="ECO:0000256" key="4">
    <source>
        <dbReference type="ARBA" id="ARBA00022737"/>
    </source>
</evidence>
<dbReference type="InterPro" id="IPR012972">
    <property type="entry name" value="NLE"/>
</dbReference>
<evidence type="ECO:0000259" key="8">
    <source>
        <dbReference type="Pfam" id="PF08154"/>
    </source>
</evidence>
<evidence type="ECO:0000256" key="5">
    <source>
        <dbReference type="ARBA" id="ARBA00023242"/>
    </source>
</evidence>
<keyword evidence="5 6" id="KW-0539">Nucleus</keyword>
<gene>
    <name evidence="9" type="ORF">ACJIZ3_014728</name>
</gene>
<dbReference type="PROSITE" id="PS50082">
    <property type="entry name" value="WD_REPEATS_2"/>
    <property type="match status" value="4"/>
</dbReference>
<dbReference type="Gene3D" id="2.130.10.10">
    <property type="entry name" value="YVTN repeat-like/Quinoprotein amine dehydrogenase"/>
    <property type="match status" value="1"/>
</dbReference>
<dbReference type="AlphaFoldDB" id="A0ABD3RKL2"/>
<dbReference type="GO" id="GO:0000463">
    <property type="term" value="P:maturation of LSU-rRNA from tricistronic rRNA transcript (SSU-rRNA, 5.8S rRNA, LSU-rRNA)"/>
    <property type="evidence" value="ECO:0007669"/>
    <property type="project" value="UniProtKB-UniRule"/>
</dbReference>
<sequence length="440" mass="48718">MDIDGGIGAAEESSRQMQVRFVTKLKPPYKVPPNSIAIPSNLTRFGLSVLVNNLLQADNEDWKTEPFDFLIDGELVRMSLEEFLLAKGISAEKVLEIEYIKAVAPRKEEEPSLHDDWVSAVDGSSDRFILTGCYDGFGRIWRNPGNCTHILDGHSGPVTSVCFFKPKVENVDDQIVATASKDRTLRLWKIGAEQSLDQPKRISAFKILRGHTAAVQSIAAQPSGDMVCSGSWDCTISLYNINASDSEGDIVSVKKRRKDGEDREFQSEGEALSTLVGHTQCVSSVVWPQHETIYSASWDHSIRRWDVETGKNSLNMFCGKVINCLDIGGESSALIAAGGSDPILQIWDPRKPGTLSPVFQFSSHNSWISSCKWHNKSWFHLVTASYDGKVMLWDLRTAWPLAVIDTHKDKVLCADWWKDDSVISGGADSKLCISSGIPVQ</sequence>
<dbReference type="InterPro" id="IPR036322">
    <property type="entry name" value="WD40_repeat_dom_sf"/>
</dbReference>
<reference evidence="9 10" key="1">
    <citation type="submission" date="2024-12" db="EMBL/GenBank/DDBJ databases">
        <title>The unique morphological basis and parallel evolutionary history of personate flowers in Penstemon.</title>
        <authorList>
            <person name="Depatie T.H."/>
            <person name="Wessinger C.A."/>
        </authorList>
    </citation>
    <scope>NUCLEOTIDE SEQUENCE [LARGE SCALE GENOMIC DNA]</scope>
    <source>
        <strain evidence="9">WTNN_2</strain>
        <tissue evidence="9">Leaf</tissue>
    </source>
</reference>
<dbReference type="PANTHER" id="PTHR19855">
    <property type="entry name" value="WD40 REPEAT PROTEIN 12, 37"/>
    <property type="match status" value="1"/>
</dbReference>
<dbReference type="PRINTS" id="PR00320">
    <property type="entry name" value="GPROTEINBRPT"/>
</dbReference>
<dbReference type="PROSITE" id="PS00678">
    <property type="entry name" value="WD_REPEATS_1"/>
    <property type="match status" value="1"/>
</dbReference>
<accession>A0ABD3RKL2</accession>
<evidence type="ECO:0000256" key="7">
    <source>
        <dbReference type="PROSITE-ProRule" id="PRU00221"/>
    </source>
</evidence>
<keyword evidence="2 6" id="KW-0698">rRNA processing</keyword>
<evidence type="ECO:0000256" key="2">
    <source>
        <dbReference type="ARBA" id="ARBA00022552"/>
    </source>
</evidence>
<proteinExistence type="inferred from homology"/>
<dbReference type="InterPro" id="IPR020472">
    <property type="entry name" value="WD40_PAC1"/>
</dbReference>
<dbReference type="EMBL" id="JBJXBP010000008">
    <property type="protein sequence ID" value="KAL3813460.1"/>
    <property type="molecule type" value="Genomic_DNA"/>
</dbReference>
<protein>
    <recommendedName>
        <fullName evidence="6">Ribosome biogenesis protein WDR12 homolog</fullName>
    </recommendedName>
</protein>
<dbReference type="InterPro" id="IPR019775">
    <property type="entry name" value="WD40_repeat_CS"/>
</dbReference>
<feature type="repeat" description="WD" evidence="7">
    <location>
        <begin position="151"/>
        <end position="198"/>
    </location>
</feature>
<feature type="repeat" description="WD" evidence="7">
    <location>
        <begin position="361"/>
        <end position="403"/>
    </location>
</feature>
<dbReference type="Proteomes" id="UP001634393">
    <property type="component" value="Unassembled WGS sequence"/>
</dbReference>
<keyword evidence="10" id="KW-1185">Reference proteome</keyword>
<dbReference type="GO" id="GO:0005730">
    <property type="term" value="C:nucleolus"/>
    <property type="evidence" value="ECO:0007669"/>
    <property type="project" value="UniProtKB-SubCell"/>
</dbReference>
<evidence type="ECO:0000313" key="9">
    <source>
        <dbReference type="EMBL" id="KAL3813460.1"/>
    </source>
</evidence>
<evidence type="ECO:0000256" key="6">
    <source>
        <dbReference type="HAMAP-Rule" id="MF_03029"/>
    </source>
</evidence>
<dbReference type="GO" id="GO:0005654">
    <property type="term" value="C:nucleoplasm"/>
    <property type="evidence" value="ECO:0007669"/>
    <property type="project" value="UniProtKB-SubCell"/>
</dbReference>
<comment type="function">
    <text evidence="6">Required for maturation of ribosomal RNAs and formation of the large ribosomal subunit.</text>
</comment>
<dbReference type="InterPro" id="IPR015943">
    <property type="entry name" value="WD40/YVTN_repeat-like_dom_sf"/>
</dbReference>
<dbReference type="FunFam" id="2.130.10.10:FF:000399">
    <property type="entry name" value="Ribosome biogenesis protein WDR12 homolog"/>
    <property type="match status" value="1"/>
</dbReference>
<keyword evidence="3 7" id="KW-0853">WD repeat</keyword>
<evidence type="ECO:0000256" key="3">
    <source>
        <dbReference type="ARBA" id="ARBA00022574"/>
    </source>
</evidence>
<name>A0ABD3RKL2_9LAMI</name>